<gene>
    <name evidence="1" type="ORF">GOP47_0024428</name>
</gene>
<dbReference type="EMBL" id="JABFUD020000024">
    <property type="protein sequence ID" value="KAI5060008.1"/>
    <property type="molecule type" value="Genomic_DNA"/>
</dbReference>
<name>A0A9D4Z2R6_ADICA</name>
<comment type="caution">
    <text evidence="1">The sequence shown here is derived from an EMBL/GenBank/DDBJ whole genome shotgun (WGS) entry which is preliminary data.</text>
</comment>
<organism evidence="1 2">
    <name type="scientific">Adiantum capillus-veneris</name>
    <name type="common">Maidenhair fern</name>
    <dbReference type="NCBI Taxonomy" id="13818"/>
    <lineage>
        <taxon>Eukaryota</taxon>
        <taxon>Viridiplantae</taxon>
        <taxon>Streptophyta</taxon>
        <taxon>Embryophyta</taxon>
        <taxon>Tracheophyta</taxon>
        <taxon>Polypodiopsida</taxon>
        <taxon>Polypodiidae</taxon>
        <taxon>Polypodiales</taxon>
        <taxon>Pteridineae</taxon>
        <taxon>Pteridaceae</taxon>
        <taxon>Vittarioideae</taxon>
        <taxon>Adiantum</taxon>
    </lineage>
</organism>
<evidence type="ECO:0000313" key="2">
    <source>
        <dbReference type="Proteomes" id="UP000886520"/>
    </source>
</evidence>
<dbReference type="Proteomes" id="UP000886520">
    <property type="component" value="Chromosome 24"/>
</dbReference>
<sequence length="291" mass="32789">MEDARPLYIKIVRNNGRKTRQCIATEECRANKICYEKRVDMMDHLRDDHGTECDIPLRKGGRPRGMMNRTSSRANTYEKQSKVRFKDAAYKFKRNKSKILQGKEKYLLRKWNAFDESEKLANGSKEAFVEREMANALGDYMSTKDARMAAIQKWIDGGFKMNKRNPGGKIHKEEENVEDKKVEEKVDIEQACTPPNLKLDDGHGPLLAPVKQGKKFKFIEGTPVPLGASLLENSLSIQRGKRIRVTIGSSKQIQISDSPLCKGDMPLSLVINNGGINLEASSSNGNESIKA</sequence>
<evidence type="ECO:0000313" key="1">
    <source>
        <dbReference type="EMBL" id="KAI5060008.1"/>
    </source>
</evidence>
<dbReference type="AlphaFoldDB" id="A0A9D4Z2R6"/>
<protein>
    <submittedName>
        <fullName evidence="1">Uncharacterized protein</fullName>
    </submittedName>
</protein>
<proteinExistence type="predicted"/>
<feature type="non-terminal residue" evidence="1">
    <location>
        <position position="291"/>
    </location>
</feature>
<keyword evidence="2" id="KW-1185">Reference proteome</keyword>
<accession>A0A9D4Z2R6</accession>
<reference evidence="1" key="1">
    <citation type="submission" date="2021-01" db="EMBL/GenBank/DDBJ databases">
        <title>Adiantum capillus-veneris genome.</title>
        <authorList>
            <person name="Fang Y."/>
            <person name="Liao Q."/>
        </authorList>
    </citation>
    <scope>NUCLEOTIDE SEQUENCE</scope>
    <source>
        <strain evidence="1">H3</strain>
        <tissue evidence="1">Leaf</tissue>
    </source>
</reference>